<keyword evidence="13 15" id="KW-0408">Iron</keyword>
<dbReference type="PANTHER" id="PTHR24291">
    <property type="entry name" value="CYTOCHROME P450 FAMILY 4"/>
    <property type="match status" value="1"/>
</dbReference>
<keyword evidence="9 15" id="KW-0479">Metal-binding</keyword>
<dbReference type="InterPro" id="IPR036396">
    <property type="entry name" value="Cyt_P450_sf"/>
</dbReference>
<evidence type="ECO:0000256" key="15">
    <source>
        <dbReference type="PIRSR" id="PIRSR602401-1"/>
    </source>
</evidence>
<keyword evidence="12 16" id="KW-0560">Oxidoreductase</keyword>
<dbReference type="InterPro" id="IPR017972">
    <property type="entry name" value="Cyt_P450_CS"/>
</dbReference>
<protein>
    <submittedName>
        <fullName evidence="17">Cytochrome P450</fullName>
    </submittedName>
</protein>
<geneLocation type="plasmid" evidence="17 18">
    <name>pSID</name>
</geneLocation>
<evidence type="ECO:0000256" key="5">
    <source>
        <dbReference type="ARBA" id="ARBA00022448"/>
    </source>
</evidence>
<evidence type="ECO:0000256" key="7">
    <source>
        <dbReference type="ARBA" id="ARBA00022630"/>
    </source>
</evidence>
<dbReference type="CDD" id="cd11068">
    <property type="entry name" value="CYP120A1"/>
    <property type="match status" value="1"/>
</dbReference>
<dbReference type="PRINTS" id="PR00463">
    <property type="entry name" value="EP450I"/>
</dbReference>
<dbReference type="InterPro" id="IPR050196">
    <property type="entry name" value="Cytochrome_P450_Monoox"/>
</dbReference>
<sequence length="458" mass="51172">MAEHNTIPHPPKRLPIVGDVLGMDRAKPNQKTLVMHELLGPIYRRTIMGMHLTFASGADVVADLNDETRFRKHVGRPIAQLRELAGNGLFTADNGTGAWTAAHNVLVPGFTKDAMRGYHDTMSATLAELLKSWDQRPSQALDVTSEMSKLTSEVIGRCGFGRSFGSFDRDEVDPFVSAIQRALDYSQRSSIPLPILGKLLGRAEARQNVEDIAYLRSVVDDVIDARLQGTGTHSDLLDLMLNNPDPDTGKNLDRENIRDQVITFLIAGNETTSNALSFALHLLATHPEVAAQVRAEIDAVWPDRSRPQLSFDQVSKLRYTRRVIDETLRLWPAAPGYFREAIEDTTVAGGYEFKAGDWAFILLLRLHRDPVWGPDPERFDPDRFLPENVKARPGHVYKPFGTGIRSCIGRQFALHEMQLALATIVHQYDLVADPDYSLEVAELLTLRPAGLKLEFRPR</sequence>
<comment type="similarity">
    <text evidence="4 16">Belongs to the cytochrome P450 family.</text>
</comment>
<dbReference type="GO" id="GO:0016705">
    <property type="term" value="F:oxidoreductase activity, acting on paired donors, with incorporation or reduction of molecular oxygen"/>
    <property type="evidence" value="ECO:0007669"/>
    <property type="project" value="InterPro"/>
</dbReference>
<dbReference type="RefSeq" id="WP_193904145.1">
    <property type="nucleotide sequence ID" value="NZ_CP063453.1"/>
</dbReference>
<evidence type="ECO:0000256" key="12">
    <source>
        <dbReference type="ARBA" id="ARBA00023002"/>
    </source>
</evidence>
<dbReference type="FunFam" id="1.10.630.10:FF:000040">
    <property type="entry name" value="Bifunctional cytochrome P450/NADPH--P450 reductase"/>
    <property type="match status" value="1"/>
</dbReference>
<dbReference type="PANTHER" id="PTHR24291:SF50">
    <property type="entry name" value="BIFUNCTIONAL ALBAFLAVENONE MONOOXYGENASE_TERPENE SYNTHASE"/>
    <property type="match status" value="1"/>
</dbReference>
<dbReference type="PROSITE" id="PS00086">
    <property type="entry name" value="CYTOCHROME_P450"/>
    <property type="match status" value="1"/>
</dbReference>
<dbReference type="Pfam" id="PF00067">
    <property type="entry name" value="p450"/>
    <property type="match status" value="1"/>
</dbReference>
<comment type="similarity">
    <text evidence="3">In the N-terminal section; belongs to the cytochrome P450 family.</text>
</comment>
<gene>
    <name evidence="17" type="ORF">INP59_27280</name>
</gene>
<proteinExistence type="inferred from homology"/>
<keyword evidence="11" id="KW-0521">NADP</keyword>
<evidence type="ECO:0000256" key="11">
    <source>
        <dbReference type="ARBA" id="ARBA00022857"/>
    </source>
</evidence>
<keyword evidence="6 15" id="KW-0349">Heme</keyword>
<comment type="cofactor">
    <cofactor evidence="2">
        <name>FAD</name>
        <dbReference type="ChEBI" id="CHEBI:57692"/>
    </cofactor>
</comment>
<evidence type="ECO:0000256" key="4">
    <source>
        <dbReference type="ARBA" id="ARBA00010617"/>
    </source>
</evidence>
<evidence type="ECO:0000256" key="6">
    <source>
        <dbReference type="ARBA" id="ARBA00022617"/>
    </source>
</evidence>
<dbReference type="PRINTS" id="PR00385">
    <property type="entry name" value="P450"/>
</dbReference>
<keyword evidence="5" id="KW-0813">Transport</keyword>
<evidence type="ECO:0000313" key="17">
    <source>
        <dbReference type="EMBL" id="QOW01861.1"/>
    </source>
</evidence>
<dbReference type="InterPro" id="IPR001128">
    <property type="entry name" value="Cyt_P450"/>
</dbReference>
<keyword evidence="18" id="KW-1185">Reference proteome</keyword>
<evidence type="ECO:0000256" key="16">
    <source>
        <dbReference type="RuleBase" id="RU000461"/>
    </source>
</evidence>
<keyword evidence="17" id="KW-0614">Plasmid</keyword>
<dbReference type="GO" id="GO:0004497">
    <property type="term" value="F:monooxygenase activity"/>
    <property type="evidence" value="ECO:0007669"/>
    <property type="project" value="UniProtKB-KW"/>
</dbReference>
<reference evidence="17 18" key="1">
    <citation type="submission" date="2020-10" db="EMBL/GenBank/DDBJ databases">
        <title>Whole genome sequence of oil-degrading bacteria Rhodococcus pyridinivorans strain 5Ap.</title>
        <authorList>
            <person name="Akhremchuk A.E."/>
            <person name="Valentovich L.N."/>
            <person name="Charniauskaya M.I."/>
            <person name="Bukliarevich H.A."/>
            <person name="Titok M.A."/>
        </authorList>
    </citation>
    <scope>NUCLEOTIDE SEQUENCE [LARGE SCALE GENOMIC DNA]</scope>
    <source>
        <strain evidence="17 18">5Ap</strain>
        <plasmid evidence="17 18">pSID</plasmid>
    </source>
</reference>
<evidence type="ECO:0000256" key="3">
    <source>
        <dbReference type="ARBA" id="ARBA00010018"/>
    </source>
</evidence>
<comment type="cofactor">
    <cofactor evidence="1">
        <name>FMN</name>
        <dbReference type="ChEBI" id="CHEBI:58210"/>
    </cofactor>
</comment>
<evidence type="ECO:0000256" key="2">
    <source>
        <dbReference type="ARBA" id="ARBA00001974"/>
    </source>
</evidence>
<name>A0A7M2XXQ6_9NOCA</name>
<keyword evidence="10" id="KW-0274">FAD</keyword>
<comment type="cofactor">
    <cofactor evidence="15">
        <name>heme</name>
        <dbReference type="ChEBI" id="CHEBI:30413"/>
    </cofactor>
</comment>
<evidence type="ECO:0000256" key="8">
    <source>
        <dbReference type="ARBA" id="ARBA00022643"/>
    </source>
</evidence>
<feature type="binding site" description="axial binding residue" evidence="15">
    <location>
        <position position="407"/>
    </location>
    <ligand>
        <name>heme</name>
        <dbReference type="ChEBI" id="CHEBI:30413"/>
    </ligand>
    <ligandPart>
        <name>Fe</name>
        <dbReference type="ChEBI" id="CHEBI:18248"/>
    </ligandPart>
</feature>
<dbReference type="EMBL" id="CP063453">
    <property type="protein sequence ID" value="QOW01861.1"/>
    <property type="molecule type" value="Genomic_DNA"/>
</dbReference>
<evidence type="ECO:0000256" key="9">
    <source>
        <dbReference type="ARBA" id="ARBA00022723"/>
    </source>
</evidence>
<dbReference type="GO" id="GO:0005506">
    <property type="term" value="F:iron ion binding"/>
    <property type="evidence" value="ECO:0007669"/>
    <property type="project" value="InterPro"/>
</dbReference>
<evidence type="ECO:0000256" key="14">
    <source>
        <dbReference type="ARBA" id="ARBA00023033"/>
    </source>
</evidence>
<evidence type="ECO:0000256" key="10">
    <source>
        <dbReference type="ARBA" id="ARBA00022827"/>
    </source>
</evidence>
<evidence type="ECO:0000256" key="1">
    <source>
        <dbReference type="ARBA" id="ARBA00001917"/>
    </source>
</evidence>
<evidence type="ECO:0000313" key="18">
    <source>
        <dbReference type="Proteomes" id="UP000593818"/>
    </source>
</evidence>
<dbReference type="Proteomes" id="UP000593818">
    <property type="component" value="Plasmid pSID"/>
</dbReference>
<evidence type="ECO:0000256" key="13">
    <source>
        <dbReference type="ARBA" id="ARBA00023004"/>
    </source>
</evidence>
<keyword evidence="8" id="KW-0288">FMN</keyword>
<dbReference type="SUPFAM" id="SSF48264">
    <property type="entry name" value="Cytochrome P450"/>
    <property type="match status" value="1"/>
</dbReference>
<accession>A0A7M2XXQ6</accession>
<dbReference type="AlphaFoldDB" id="A0A7M2XXQ6"/>
<dbReference type="Gene3D" id="1.10.630.10">
    <property type="entry name" value="Cytochrome P450"/>
    <property type="match status" value="1"/>
</dbReference>
<keyword evidence="7" id="KW-0285">Flavoprotein</keyword>
<dbReference type="GO" id="GO:0020037">
    <property type="term" value="F:heme binding"/>
    <property type="evidence" value="ECO:0007669"/>
    <property type="project" value="InterPro"/>
</dbReference>
<organism evidence="17 18">
    <name type="scientific">Rhodococcus pyridinivorans</name>
    <dbReference type="NCBI Taxonomy" id="103816"/>
    <lineage>
        <taxon>Bacteria</taxon>
        <taxon>Bacillati</taxon>
        <taxon>Actinomycetota</taxon>
        <taxon>Actinomycetes</taxon>
        <taxon>Mycobacteriales</taxon>
        <taxon>Nocardiaceae</taxon>
        <taxon>Rhodococcus</taxon>
    </lineage>
</organism>
<dbReference type="InterPro" id="IPR002401">
    <property type="entry name" value="Cyt_P450_E_grp-I"/>
</dbReference>
<keyword evidence="14 16" id="KW-0503">Monooxygenase</keyword>